<dbReference type="InterPro" id="IPR009057">
    <property type="entry name" value="Homeodomain-like_sf"/>
</dbReference>
<evidence type="ECO:0000313" key="6">
    <source>
        <dbReference type="Proteomes" id="UP000321464"/>
    </source>
</evidence>
<comment type="caution">
    <text evidence="5">The sequence shown here is derived from an EMBL/GenBank/DDBJ whole genome shotgun (WGS) entry which is preliminary data.</text>
</comment>
<dbReference type="GO" id="GO:0043565">
    <property type="term" value="F:sequence-specific DNA binding"/>
    <property type="evidence" value="ECO:0007669"/>
    <property type="project" value="InterPro"/>
</dbReference>
<keyword evidence="1" id="KW-0805">Transcription regulation</keyword>
<dbReference type="InterPro" id="IPR050204">
    <property type="entry name" value="AraC_XylS_family_regulators"/>
</dbReference>
<organism evidence="5 6">
    <name type="scientific">Novosphingobium sediminis</name>
    <dbReference type="NCBI Taxonomy" id="707214"/>
    <lineage>
        <taxon>Bacteria</taxon>
        <taxon>Pseudomonadati</taxon>
        <taxon>Pseudomonadota</taxon>
        <taxon>Alphaproteobacteria</taxon>
        <taxon>Sphingomonadales</taxon>
        <taxon>Sphingomonadaceae</taxon>
        <taxon>Novosphingobium</taxon>
    </lineage>
</organism>
<gene>
    <name evidence="5" type="ORF">NSE01_00010</name>
</gene>
<dbReference type="Gene3D" id="1.10.10.60">
    <property type="entry name" value="Homeodomain-like"/>
    <property type="match status" value="1"/>
</dbReference>
<keyword evidence="2" id="KW-0238">DNA-binding</keyword>
<accession>A0A512AEP4</accession>
<evidence type="ECO:0000313" key="5">
    <source>
        <dbReference type="EMBL" id="GEN98168.1"/>
    </source>
</evidence>
<feature type="domain" description="HTH araC/xylS-type" evidence="4">
    <location>
        <begin position="226"/>
        <end position="327"/>
    </location>
</feature>
<dbReference type="PANTHER" id="PTHR46796">
    <property type="entry name" value="HTH-TYPE TRANSCRIPTIONAL ACTIVATOR RHAS-RELATED"/>
    <property type="match status" value="1"/>
</dbReference>
<dbReference type="Proteomes" id="UP000321464">
    <property type="component" value="Unassembled WGS sequence"/>
</dbReference>
<evidence type="ECO:0000256" key="2">
    <source>
        <dbReference type="ARBA" id="ARBA00023125"/>
    </source>
</evidence>
<dbReference type="GO" id="GO:0003700">
    <property type="term" value="F:DNA-binding transcription factor activity"/>
    <property type="evidence" value="ECO:0007669"/>
    <property type="project" value="InterPro"/>
</dbReference>
<evidence type="ECO:0000256" key="3">
    <source>
        <dbReference type="ARBA" id="ARBA00023163"/>
    </source>
</evidence>
<reference evidence="5 6" key="1">
    <citation type="submission" date="2019-07" db="EMBL/GenBank/DDBJ databases">
        <title>Whole genome shotgun sequence of Novosphingobium sediminis NBRC 106119.</title>
        <authorList>
            <person name="Hosoyama A."/>
            <person name="Uohara A."/>
            <person name="Ohji S."/>
            <person name="Ichikawa N."/>
        </authorList>
    </citation>
    <scope>NUCLEOTIDE SEQUENCE [LARGE SCALE GENOMIC DNA]</scope>
    <source>
        <strain evidence="5 6">NBRC 106119</strain>
    </source>
</reference>
<protein>
    <recommendedName>
        <fullName evidence="4">HTH araC/xylS-type domain-containing protein</fullName>
    </recommendedName>
</protein>
<proteinExistence type="predicted"/>
<dbReference type="PROSITE" id="PS01124">
    <property type="entry name" value="HTH_ARAC_FAMILY_2"/>
    <property type="match status" value="1"/>
</dbReference>
<dbReference type="PANTHER" id="PTHR46796:SF6">
    <property type="entry name" value="ARAC SUBFAMILY"/>
    <property type="match status" value="1"/>
</dbReference>
<dbReference type="SUPFAM" id="SSF46689">
    <property type="entry name" value="Homeodomain-like"/>
    <property type="match status" value="1"/>
</dbReference>
<dbReference type="InterPro" id="IPR018060">
    <property type="entry name" value="HTH_AraC"/>
</dbReference>
<dbReference type="SMART" id="SM00342">
    <property type="entry name" value="HTH_ARAC"/>
    <property type="match status" value="1"/>
</dbReference>
<sequence>MGRVTEQQVIEFSTDVLPPKDRYPFWRDLVGNNFQEADLSLGPDDRLRFSGSMVMQHYGDFEIVESRSTAHETIQSKSYVSHVDDNYLWVYQQLDSREVAVFDTVDDVHLSPGDMYIYHPVLPSRLKPIDHLPSRTRLYRFHKRHLANIGGKLPDYVSTRKVSGEGGAARLLTAYLGTLAAELPGLESFAADMALSAFYGLVAAAYGAVDGNGEPISTSVERGRFNLARKLIDRHSSNPALSAAMVAENMRLSERTLQRAFEVRGDSFTMCLRRTRLDKCKRALRDPAAAGQLISTIAYGNGFDSLATFNRQFQQAFGLTPREWRHGEG</sequence>
<dbReference type="PRINTS" id="PR00032">
    <property type="entry name" value="HTHARAC"/>
</dbReference>
<keyword evidence="6" id="KW-1185">Reference proteome</keyword>
<dbReference type="OrthoDB" id="7191628at2"/>
<evidence type="ECO:0000256" key="1">
    <source>
        <dbReference type="ARBA" id="ARBA00023015"/>
    </source>
</evidence>
<dbReference type="EMBL" id="BJYR01000001">
    <property type="protein sequence ID" value="GEN98168.1"/>
    <property type="molecule type" value="Genomic_DNA"/>
</dbReference>
<evidence type="ECO:0000259" key="4">
    <source>
        <dbReference type="PROSITE" id="PS01124"/>
    </source>
</evidence>
<keyword evidence="3" id="KW-0804">Transcription</keyword>
<dbReference type="AlphaFoldDB" id="A0A512AEP4"/>
<name>A0A512AEP4_9SPHN</name>
<dbReference type="Pfam" id="PF12833">
    <property type="entry name" value="HTH_18"/>
    <property type="match status" value="1"/>
</dbReference>
<dbReference type="InterPro" id="IPR020449">
    <property type="entry name" value="Tscrpt_reg_AraC-type_HTH"/>
</dbReference>